<comment type="caution">
    <text evidence="1">The sequence shown here is derived from an EMBL/GenBank/DDBJ whole genome shotgun (WGS) entry which is preliminary data.</text>
</comment>
<dbReference type="PANTHER" id="PTHR35866">
    <property type="entry name" value="PUTATIVE-RELATED"/>
    <property type="match status" value="1"/>
</dbReference>
<name>A0ABS2BHE0_9NEIS</name>
<accession>A0ABS2BHE0</accession>
<evidence type="ECO:0000313" key="1">
    <source>
        <dbReference type="EMBL" id="MBM3115035.1"/>
    </source>
</evidence>
<dbReference type="RefSeq" id="WP_203536688.1">
    <property type="nucleotide sequence ID" value="NZ_JAESND010000001.1"/>
</dbReference>
<keyword evidence="2" id="KW-1185">Reference proteome</keyword>
<gene>
    <name evidence="1" type="ORF">JMJ54_04265</name>
</gene>
<dbReference type="EMBL" id="JAESND010000001">
    <property type="protein sequence ID" value="MBM3115035.1"/>
    <property type="molecule type" value="Genomic_DNA"/>
</dbReference>
<protein>
    <submittedName>
        <fullName evidence="1">YkgJ family cysteine cluster protein</fullName>
    </submittedName>
</protein>
<dbReference type="Proteomes" id="UP000809431">
    <property type="component" value="Unassembled WGS sequence"/>
</dbReference>
<evidence type="ECO:0000313" key="2">
    <source>
        <dbReference type="Proteomes" id="UP000809431"/>
    </source>
</evidence>
<sequence>MSSSAYKKLIHVSTLENLDTWARYRNGMCLDCRSACCSLPVEVKVLDLVRMGVVDAFEAEHEQPKQIAKRLQKAGVIEHFNFKQSIFTLARRSSGECTYLDADTRLCTIYDLRPNTCRNHPKIGPRPGYCSYRNK</sequence>
<dbReference type="PANTHER" id="PTHR35866:SF1">
    <property type="entry name" value="YKGJ FAMILY CYSTEINE CLUSTER PROTEIN"/>
    <property type="match status" value="1"/>
</dbReference>
<organism evidence="1 2">
    <name type="scientific">Jeongeupia naejangsanensis</name>
    <dbReference type="NCBI Taxonomy" id="613195"/>
    <lineage>
        <taxon>Bacteria</taxon>
        <taxon>Pseudomonadati</taxon>
        <taxon>Pseudomonadota</taxon>
        <taxon>Betaproteobacteria</taxon>
        <taxon>Neisseriales</taxon>
        <taxon>Chitinibacteraceae</taxon>
        <taxon>Jeongeupia</taxon>
    </lineage>
</organism>
<reference evidence="1 2" key="1">
    <citation type="submission" date="2021-01" db="EMBL/GenBank/DDBJ databases">
        <title>Draft Genome Sequence and Polyhydroxyalkanoate Biosynthetic Potential of Jeongeupia naejangsanensis Type Strain DSM 24253.</title>
        <authorList>
            <person name="Turrini P."/>
            <person name="Artuso I."/>
            <person name="Lugli G.A."/>
            <person name="Frangipani E."/>
            <person name="Ventura M."/>
            <person name="Visca P."/>
        </authorList>
    </citation>
    <scope>NUCLEOTIDE SEQUENCE [LARGE SCALE GENOMIC DNA]</scope>
    <source>
        <strain evidence="1 2">DSM 24253</strain>
    </source>
</reference>
<dbReference type="InterPro" id="IPR005358">
    <property type="entry name" value="Puta_zinc/iron-chelating_dom"/>
</dbReference>
<proteinExistence type="predicted"/>
<dbReference type="Pfam" id="PF03692">
    <property type="entry name" value="CxxCxxCC"/>
    <property type="match status" value="1"/>
</dbReference>